<evidence type="ECO:0000256" key="11">
    <source>
        <dbReference type="ARBA" id="ARBA00023136"/>
    </source>
</evidence>
<protein>
    <recommendedName>
        <fullName evidence="4">chitinase</fullName>
        <ecNumber evidence="4">3.2.1.14</ecNumber>
    </recommendedName>
</protein>
<reference evidence="20 21" key="1">
    <citation type="journal article" date="2014" name="Proc. Natl. Acad. Sci. U.S.A.">
        <title>Trajectory and genomic determinants of fungal-pathogen speciation and host adaptation.</title>
        <authorList>
            <person name="Hu X."/>
            <person name="Xiao G."/>
            <person name="Zheng P."/>
            <person name="Shang Y."/>
            <person name="Su Y."/>
            <person name="Zhang X."/>
            <person name="Liu X."/>
            <person name="Zhan S."/>
            <person name="St Leger R.J."/>
            <person name="Wang C."/>
        </authorList>
    </citation>
    <scope>NUCLEOTIDE SEQUENCE [LARGE SCALE GENOMIC DNA]</scope>
    <source>
        <strain evidence="20 21">ARSEF 1941</strain>
    </source>
</reference>
<evidence type="ECO:0000256" key="13">
    <source>
        <dbReference type="ARBA" id="ARBA00023288"/>
    </source>
</evidence>
<dbReference type="GO" id="GO:0006032">
    <property type="term" value="P:chitin catabolic process"/>
    <property type="evidence" value="ECO:0007669"/>
    <property type="project" value="UniProtKB-KW"/>
</dbReference>
<evidence type="ECO:0000256" key="15">
    <source>
        <dbReference type="ARBA" id="ARBA00023326"/>
    </source>
</evidence>
<dbReference type="SUPFAM" id="SSF51445">
    <property type="entry name" value="(Trans)glycosidases"/>
    <property type="match status" value="1"/>
</dbReference>
<feature type="domain" description="GH18" evidence="19">
    <location>
        <begin position="18"/>
        <end position="323"/>
    </location>
</feature>
<evidence type="ECO:0000313" key="20">
    <source>
        <dbReference type="EMBL" id="KHO00198.1"/>
    </source>
</evidence>
<evidence type="ECO:0000256" key="7">
    <source>
        <dbReference type="ARBA" id="ARBA00022622"/>
    </source>
</evidence>
<feature type="region of interest" description="Disordered" evidence="17">
    <location>
        <begin position="659"/>
        <end position="678"/>
    </location>
</feature>
<keyword evidence="10" id="KW-0843">Virulence</keyword>
<dbReference type="PANTHER" id="PTHR45708:SF47">
    <property type="entry name" value="ENDOCHITINASE A"/>
    <property type="match status" value="1"/>
</dbReference>
<dbReference type="InterPro" id="IPR001579">
    <property type="entry name" value="Glyco_hydro_18_chit_AS"/>
</dbReference>
<dbReference type="HOGENOM" id="CLU_007818_8_0_1"/>
<dbReference type="STRING" id="1081103.A0A0B2X369"/>
<evidence type="ECO:0000259" key="19">
    <source>
        <dbReference type="PROSITE" id="PS51910"/>
    </source>
</evidence>
<dbReference type="AlphaFoldDB" id="A0A0B2X369"/>
<dbReference type="RefSeq" id="XP_040681263.1">
    <property type="nucleotide sequence ID" value="XM_040820920.1"/>
</dbReference>
<dbReference type="InterPro" id="IPR017853">
    <property type="entry name" value="GH"/>
</dbReference>
<dbReference type="InterPro" id="IPR001223">
    <property type="entry name" value="Glyco_hydro18_cat"/>
</dbReference>
<dbReference type="Pfam" id="PF00704">
    <property type="entry name" value="Glyco_hydro_18"/>
    <property type="match status" value="1"/>
</dbReference>
<feature type="chain" id="PRO_5002096321" description="chitinase" evidence="18">
    <location>
        <begin position="17"/>
        <end position="771"/>
    </location>
</feature>
<keyword evidence="11" id="KW-0472">Membrane</keyword>
<evidence type="ECO:0000256" key="16">
    <source>
        <dbReference type="RuleBase" id="RU000489"/>
    </source>
</evidence>
<feature type="compositionally biased region" description="Low complexity" evidence="17">
    <location>
        <begin position="378"/>
        <end position="387"/>
    </location>
</feature>
<comment type="catalytic activity">
    <reaction evidence="1">
        <text>Random endo-hydrolysis of N-acetyl-beta-D-glucosaminide (1-&gt;4)-beta-linkages in chitin and chitodextrins.</text>
        <dbReference type="EC" id="3.2.1.14"/>
    </reaction>
</comment>
<gene>
    <name evidence="20" type="ORF">MAM_02121</name>
</gene>
<dbReference type="PROSITE" id="PS01095">
    <property type="entry name" value="GH18_1"/>
    <property type="match status" value="1"/>
</dbReference>
<dbReference type="Gene3D" id="3.20.20.80">
    <property type="entry name" value="Glycosidases"/>
    <property type="match status" value="1"/>
</dbReference>
<dbReference type="GO" id="GO:0098552">
    <property type="term" value="C:side of membrane"/>
    <property type="evidence" value="ECO:0007669"/>
    <property type="project" value="UniProtKB-KW"/>
</dbReference>
<comment type="subcellular location">
    <subcellularLocation>
        <location evidence="2">Cell membrane</location>
        <topology evidence="2">Lipid-anchor</topology>
        <topology evidence="2">GPI-anchor</topology>
    </subcellularLocation>
    <subcellularLocation>
        <location evidence="3">Secreted</location>
    </subcellularLocation>
</comment>
<keyword evidence="13" id="KW-0449">Lipoprotein</keyword>
<dbReference type="InterPro" id="IPR050542">
    <property type="entry name" value="Glycosyl_Hydrlase18_Chitinase"/>
</dbReference>
<evidence type="ECO:0000256" key="9">
    <source>
        <dbReference type="ARBA" id="ARBA00023024"/>
    </source>
</evidence>
<keyword evidence="15" id="KW-0624">Polysaccharide degradation</keyword>
<evidence type="ECO:0000256" key="10">
    <source>
        <dbReference type="ARBA" id="ARBA00023026"/>
    </source>
</evidence>
<feature type="compositionally biased region" description="Low complexity" evidence="17">
    <location>
        <begin position="338"/>
        <end position="349"/>
    </location>
</feature>
<keyword evidence="21" id="KW-1185">Reference proteome</keyword>
<dbReference type="GO" id="GO:0008843">
    <property type="term" value="F:endochitinase activity"/>
    <property type="evidence" value="ECO:0007669"/>
    <property type="project" value="UniProtKB-EC"/>
</dbReference>
<keyword evidence="18" id="KW-0732">Signal</keyword>
<dbReference type="GeneID" id="63736576"/>
<dbReference type="EMBL" id="AZHE01000003">
    <property type="protein sequence ID" value="KHO00198.1"/>
    <property type="molecule type" value="Genomic_DNA"/>
</dbReference>
<dbReference type="EC" id="3.2.1.14" evidence="4"/>
<feature type="region of interest" description="Disordered" evidence="17">
    <location>
        <begin position="338"/>
        <end position="411"/>
    </location>
</feature>
<feature type="compositionally biased region" description="Low complexity" evidence="17">
    <location>
        <begin position="398"/>
        <end position="407"/>
    </location>
</feature>
<organism evidence="20 21">
    <name type="scientific">Metarhizium album (strain ARSEF 1941)</name>
    <dbReference type="NCBI Taxonomy" id="1081103"/>
    <lineage>
        <taxon>Eukaryota</taxon>
        <taxon>Fungi</taxon>
        <taxon>Dikarya</taxon>
        <taxon>Ascomycota</taxon>
        <taxon>Pezizomycotina</taxon>
        <taxon>Sordariomycetes</taxon>
        <taxon>Hypocreomycetidae</taxon>
        <taxon>Hypocreales</taxon>
        <taxon>Clavicipitaceae</taxon>
        <taxon>Metarhizium</taxon>
    </lineage>
</organism>
<dbReference type="GO" id="GO:0005576">
    <property type="term" value="C:extracellular region"/>
    <property type="evidence" value="ECO:0007669"/>
    <property type="project" value="UniProtKB-SubCell"/>
</dbReference>
<sequence>MIKSLPLAGLVAGSLASPALNVYWGSIAGYSLRDVCDSGVNYVTLAFINNSPEHGGGYPGSNFGAHCSAEVFVNEKGEKTKLLSTCRSVTRDIPYCQTKNVKVLLSIGGRYGEGSNYSVSSEAKGVEFAHFLYNAFGPFNSSWKGPRPFDADGKTVSVDGFDLDLEGPAGQFDNKPYVAMVDWWRKQSKPMFITAAPQCVITNQWNRNVNDDLIANAKFDALFIQFYNNGVCDAIPGNTPDDEFSYHAWANTIAKGKSRDAKLFIGLPAHRHGAGSGYLEPEKMKELVCQFSKHKNFGGVSLWEGSRGLNNTDAMGKSYLGSAAEAVMYPCRKFPASTSAQATPTATTTESDDDECITTSETPTPSTMSFDDDDKYITTSETPTPSTMSFDDDDKYITTSETPTPSTMSFDDDECITETSNVTATATVGKTSSVPWSNSTTAKTIQTSQPISLTTSQPISMTTSTVYTTTTFILTECPSIVTGCTLGRVTTQTIALYTTVCPVTEPAQTPEPTSTKAPRMTTSTVYNTKVYTITQCPSTVTDCPARYVTEVISAYTTVCPVEDTETGKVPKPTGSAPMTNVKTGKIQTPDSLPTSLRPTAVPQPSGEGCTGPSCPGTSVADCIGPECPGVMPTEKPTGSAPMTNVKTTSLTKTVKIQTPDSLPTSLRPTAVPQPSGEGCTGPSCPGTSVADCIGPECPGVMPTEKPTEKEQDAGCAGLECSGVASPIGNAWTKSPVGPSAVPVPPVTAGASGLALGLTGLVAVVAAQLLAT</sequence>
<dbReference type="OrthoDB" id="6020543at2759"/>
<dbReference type="PROSITE" id="PS51910">
    <property type="entry name" value="GH18_2"/>
    <property type="match status" value="1"/>
</dbReference>
<dbReference type="Proteomes" id="UP000030816">
    <property type="component" value="Unassembled WGS sequence"/>
</dbReference>
<keyword evidence="7" id="KW-0325">Glycoprotein</keyword>
<evidence type="ECO:0000256" key="1">
    <source>
        <dbReference type="ARBA" id="ARBA00000822"/>
    </source>
</evidence>
<feature type="compositionally biased region" description="Low complexity" evidence="17">
    <location>
        <begin position="358"/>
        <end position="367"/>
    </location>
</feature>
<keyword evidence="7" id="KW-0336">GPI-anchor</keyword>
<feature type="signal peptide" evidence="18">
    <location>
        <begin position="1"/>
        <end position="16"/>
    </location>
</feature>
<name>A0A0B2X369_METAS</name>
<comment type="caution">
    <text evidence="20">The sequence shown here is derived from an EMBL/GenBank/DDBJ whole genome shotgun (WGS) entry which is preliminary data.</text>
</comment>
<evidence type="ECO:0000256" key="4">
    <source>
        <dbReference type="ARBA" id="ARBA00012729"/>
    </source>
</evidence>
<dbReference type="GO" id="GO:0000272">
    <property type="term" value="P:polysaccharide catabolic process"/>
    <property type="evidence" value="ECO:0007669"/>
    <property type="project" value="UniProtKB-KW"/>
</dbReference>
<keyword evidence="5" id="KW-1003">Cell membrane</keyword>
<dbReference type="GO" id="GO:0005886">
    <property type="term" value="C:plasma membrane"/>
    <property type="evidence" value="ECO:0007669"/>
    <property type="project" value="UniProtKB-SubCell"/>
</dbReference>
<evidence type="ECO:0000256" key="2">
    <source>
        <dbReference type="ARBA" id="ARBA00004609"/>
    </source>
</evidence>
<evidence type="ECO:0000256" key="12">
    <source>
        <dbReference type="ARBA" id="ARBA00023277"/>
    </source>
</evidence>
<proteinExistence type="predicted"/>
<evidence type="ECO:0000256" key="14">
    <source>
        <dbReference type="ARBA" id="ARBA00023295"/>
    </source>
</evidence>
<evidence type="ECO:0000256" key="3">
    <source>
        <dbReference type="ARBA" id="ARBA00004613"/>
    </source>
</evidence>
<feature type="compositionally biased region" description="Polar residues" evidence="17">
    <location>
        <begin position="576"/>
        <end position="597"/>
    </location>
</feature>
<evidence type="ECO:0000256" key="18">
    <source>
        <dbReference type="SAM" id="SignalP"/>
    </source>
</evidence>
<evidence type="ECO:0000256" key="5">
    <source>
        <dbReference type="ARBA" id="ARBA00022475"/>
    </source>
</evidence>
<evidence type="ECO:0000313" key="21">
    <source>
        <dbReference type="Proteomes" id="UP000030816"/>
    </source>
</evidence>
<keyword evidence="6" id="KW-0964">Secreted</keyword>
<keyword evidence="14 16" id="KW-0326">Glycosidase</keyword>
<evidence type="ECO:0000256" key="17">
    <source>
        <dbReference type="SAM" id="MobiDB-lite"/>
    </source>
</evidence>
<keyword evidence="8 16" id="KW-0378">Hydrolase</keyword>
<evidence type="ECO:0000256" key="8">
    <source>
        <dbReference type="ARBA" id="ARBA00022801"/>
    </source>
</evidence>
<feature type="region of interest" description="Disordered" evidence="17">
    <location>
        <begin position="564"/>
        <end position="612"/>
    </location>
</feature>
<keyword evidence="9" id="KW-0146">Chitin degradation</keyword>
<accession>A0A0B2X369</accession>
<keyword evidence="12" id="KW-0119">Carbohydrate metabolism</keyword>
<dbReference type="PANTHER" id="PTHR45708">
    <property type="entry name" value="ENDOCHITINASE"/>
    <property type="match status" value="1"/>
</dbReference>
<evidence type="ECO:0000256" key="6">
    <source>
        <dbReference type="ARBA" id="ARBA00022525"/>
    </source>
</evidence>